<protein>
    <recommendedName>
        <fullName evidence="4">NAD-specific glutamate dehydrogenase</fullName>
    </recommendedName>
</protein>
<feature type="region of interest" description="Disordered" evidence="1">
    <location>
        <begin position="462"/>
        <end position="516"/>
    </location>
</feature>
<sequence>MLHTKAHFRQVRREKRPRPALAQAPRRQMKLVLVFLVCEQARRRKPQDLVGLLGIFQGVDVLELALHDVGARGDDALDRFARGLDLLLGAAQRLLIARQLGLDSGEHAQYIVGAFLQLKRLVTHLQAVENGRHGAGAGNVDVIVAAQGLDKPGAADDLGVQSFKRHEHDAKVGRCRHTQVLFADIIGLALDHGIERLARSRHGLRIARLLRVEQMLVRVARKLGVNRQQHGIALVHRQLDGKLNALRGAGLGGDVFQILVGCKNVRQNCTQLHLAQNTTRLHVAQHALKVAHAGGDGLHVAQALVHGLELVAHLLKRCRQAIVERAGEFLVHRRAHLIELHVVVFADSTQLGIDRLAHLVQAVLDALAVGTELLGRLAAKVIHPVTSLRKLTCNGQVTLLPHGRICRLLLRDGVGRAASFGQRDVQGIERVVGLLECCQRFRATVATLPQLGTQALELEGASHSNPHRHQGDHNKHDINSRHRLRPTNSIGHQSKPRSILPRHTHGSPTALQTNFS</sequence>
<proteinExistence type="predicted"/>
<feature type="compositionally biased region" description="Basic residues" evidence="1">
    <location>
        <begin position="1"/>
        <end position="18"/>
    </location>
</feature>
<dbReference type="AlphaFoldDB" id="A4E9V6"/>
<accession>A4E9V6</accession>
<feature type="region of interest" description="Disordered" evidence="1">
    <location>
        <begin position="1"/>
        <end position="22"/>
    </location>
</feature>
<evidence type="ECO:0000313" key="3">
    <source>
        <dbReference type="Proteomes" id="UP000002979"/>
    </source>
</evidence>
<name>A4E9V6_COLAA</name>
<dbReference type="EMBL" id="AAVN02000004">
    <property type="protein sequence ID" value="EBA39624.1"/>
    <property type="molecule type" value="Genomic_DNA"/>
</dbReference>
<evidence type="ECO:0008006" key="4">
    <source>
        <dbReference type="Google" id="ProtNLM"/>
    </source>
</evidence>
<feature type="compositionally biased region" description="Polar residues" evidence="1">
    <location>
        <begin position="506"/>
        <end position="516"/>
    </location>
</feature>
<evidence type="ECO:0000313" key="2">
    <source>
        <dbReference type="EMBL" id="EBA39624.1"/>
    </source>
</evidence>
<feature type="compositionally biased region" description="Basic and acidic residues" evidence="1">
    <location>
        <begin position="469"/>
        <end position="480"/>
    </location>
</feature>
<reference evidence="2 3" key="1">
    <citation type="submission" date="2007-01" db="EMBL/GenBank/DDBJ databases">
        <title>Draft genome sequence of Collinsella aerofaciens (ATCC 25986).</title>
        <authorList>
            <person name="Sudarsanam P."/>
            <person name="Ley R."/>
            <person name="Guruge J."/>
            <person name="Turnbaugh P.J."/>
            <person name="Mahowald M."/>
            <person name="Liep D."/>
            <person name="Gordon J."/>
        </authorList>
    </citation>
    <scope>NUCLEOTIDE SEQUENCE [LARGE SCALE GENOMIC DNA]</scope>
    <source>
        <strain evidence="3">ATCC 25986 / DSM 3979 / JCM 10188 / KCTC 3647 / NCTC 11838 / VPI 1003</strain>
    </source>
</reference>
<reference evidence="2 3" key="2">
    <citation type="submission" date="2007-04" db="EMBL/GenBank/DDBJ databases">
        <authorList>
            <person name="Fulton L."/>
            <person name="Clifton S."/>
            <person name="Fulton B."/>
            <person name="Xu J."/>
            <person name="Minx P."/>
            <person name="Mardis E.R."/>
            <person name="Wilson R.K."/>
        </authorList>
    </citation>
    <scope>NUCLEOTIDE SEQUENCE [LARGE SCALE GENOMIC DNA]</scope>
    <source>
        <strain evidence="3">ATCC 25986 / DSM 3979 / JCM 10188 / KCTC 3647 / NCTC 11838 / VPI 1003</strain>
    </source>
</reference>
<organism evidence="2 3">
    <name type="scientific">Collinsella aerofaciens (strain ATCC 25986 / DSM 3979 / JCM 10188 / KCTC 3647 / NCTC 11838 / VPI 1003)</name>
    <dbReference type="NCBI Taxonomy" id="411903"/>
    <lineage>
        <taxon>Bacteria</taxon>
        <taxon>Bacillati</taxon>
        <taxon>Actinomycetota</taxon>
        <taxon>Coriobacteriia</taxon>
        <taxon>Coriobacteriales</taxon>
        <taxon>Coriobacteriaceae</taxon>
        <taxon>Collinsella</taxon>
    </lineage>
</organism>
<comment type="caution">
    <text evidence="2">The sequence shown here is derived from an EMBL/GenBank/DDBJ whole genome shotgun (WGS) entry which is preliminary data.</text>
</comment>
<gene>
    <name evidence="2" type="ORF">COLAER_01210</name>
</gene>
<evidence type="ECO:0000256" key="1">
    <source>
        <dbReference type="SAM" id="MobiDB-lite"/>
    </source>
</evidence>
<dbReference type="Proteomes" id="UP000002979">
    <property type="component" value="Unassembled WGS sequence"/>
</dbReference>